<dbReference type="Gene3D" id="2.30.30.60">
    <property type="match status" value="1"/>
</dbReference>
<dbReference type="Proteomes" id="UP000254134">
    <property type="component" value="Unassembled WGS sequence"/>
</dbReference>
<dbReference type="InterPro" id="IPR023408">
    <property type="entry name" value="MscS_beta-dom_sf"/>
</dbReference>
<evidence type="ECO:0000256" key="2">
    <source>
        <dbReference type="ARBA" id="ARBA00022692"/>
    </source>
</evidence>
<protein>
    <submittedName>
        <fullName evidence="7">Mechanosensitive ion channel</fullName>
    </submittedName>
</protein>
<feature type="transmembrane region" description="Helical" evidence="5">
    <location>
        <begin position="86"/>
        <end position="104"/>
    </location>
</feature>
<comment type="caution">
    <text evidence="7">The sequence shown here is derived from an EMBL/GenBank/DDBJ whole genome shotgun (WGS) entry which is preliminary data.</text>
</comment>
<keyword evidence="8" id="KW-1185">Reference proteome</keyword>
<feature type="transmembrane region" description="Helical" evidence="5">
    <location>
        <begin position="54"/>
        <end position="74"/>
    </location>
</feature>
<evidence type="ECO:0000259" key="6">
    <source>
        <dbReference type="Pfam" id="PF00924"/>
    </source>
</evidence>
<evidence type="ECO:0000256" key="4">
    <source>
        <dbReference type="ARBA" id="ARBA00023136"/>
    </source>
</evidence>
<reference evidence="8" key="2">
    <citation type="journal article" date="2019" name="MicrobiologyOpen">
        <title>High-quality draft genome sequence of Gaiella occulta isolated from a 150 meter deep mineral water borehole and comparison with the genome sequences of other deep-branching lineages of the phylum Actinobacteria.</title>
        <authorList>
            <person name="Severino R."/>
            <person name="Froufe H.J.C."/>
            <person name="Barroso C."/>
            <person name="Albuquerque L."/>
            <person name="Lobo-da-Cunha A."/>
            <person name="da Costa M.S."/>
            <person name="Egas C."/>
        </authorList>
    </citation>
    <scope>NUCLEOTIDE SEQUENCE [LARGE SCALE GENOMIC DNA]</scope>
    <source>
        <strain evidence="8">F2-233</strain>
    </source>
</reference>
<reference evidence="7 8" key="1">
    <citation type="submission" date="2018-07" db="EMBL/GenBank/DDBJ databases">
        <title>High-quality-draft genome sequence of Gaiella occulta.</title>
        <authorList>
            <person name="Severino R."/>
            <person name="Froufe H.J.C."/>
            <person name="Rainey F.A."/>
            <person name="Barroso C."/>
            <person name="Albuquerque L."/>
            <person name="Lobo-Da-Cunha A."/>
            <person name="Da Costa M.S."/>
            <person name="Egas C."/>
        </authorList>
    </citation>
    <scope>NUCLEOTIDE SEQUENCE [LARGE SCALE GENOMIC DNA]</scope>
    <source>
        <strain evidence="7 8">F2-233</strain>
    </source>
</reference>
<dbReference type="GO" id="GO:0016020">
    <property type="term" value="C:membrane"/>
    <property type="evidence" value="ECO:0007669"/>
    <property type="project" value="UniProtKB-SubCell"/>
</dbReference>
<dbReference type="SUPFAM" id="SSF50182">
    <property type="entry name" value="Sm-like ribonucleoproteins"/>
    <property type="match status" value="1"/>
</dbReference>
<evidence type="ECO:0000256" key="1">
    <source>
        <dbReference type="ARBA" id="ARBA00004370"/>
    </source>
</evidence>
<dbReference type="GO" id="GO:0008381">
    <property type="term" value="F:mechanosensitive monoatomic ion channel activity"/>
    <property type="evidence" value="ECO:0007669"/>
    <property type="project" value="InterPro"/>
</dbReference>
<keyword evidence="4 5" id="KW-0472">Membrane</keyword>
<dbReference type="OrthoDB" id="9799209at2"/>
<evidence type="ECO:0000256" key="3">
    <source>
        <dbReference type="ARBA" id="ARBA00022989"/>
    </source>
</evidence>
<evidence type="ECO:0000313" key="7">
    <source>
        <dbReference type="EMBL" id="RDI76216.1"/>
    </source>
</evidence>
<keyword evidence="3 5" id="KW-1133">Transmembrane helix</keyword>
<name>A0A7M2Z1C4_9ACTN</name>
<keyword evidence="2 5" id="KW-0812">Transmembrane</keyword>
<dbReference type="InterPro" id="IPR006685">
    <property type="entry name" value="MscS_channel_2nd"/>
</dbReference>
<gene>
    <name evidence="7" type="ORF">Gocc_0635</name>
</gene>
<dbReference type="PANTHER" id="PTHR30221">
    <property type="entry name" value="SMALL-CONDUCTANCE MECHANOSENSITIVE CHANNEL"/>
    <property type="match status" value="1"/>
</dbReference>
<dbReference type="InterPro" id="IPR010920">
    <property type="entry name" value="LSM_dom_sf"/>
</dbReference>
<organism evidence="7 8">
    <name type="scientific">Gaiella occulta</name>
    <dbReference type="NCBI Taxonomy" id="1002870"/>
    <lineage>
        <taxon>Bacteria</taxon>
        <taxon>Bacillati</taxon>
        <taxon>Actinomycetota</taxon>
        <taxon>Thermoleophilia</taxon>
        <taxon>Gaiellales</taxon>
        <taxon>Gaiellaceae</taxon>
        <taxon>Gaiella</taxon>
    </lineage>
</organism>
<dbReference type="EMBL" id="QQZY01000001">
    <property type="protein sequence ID" value="RDI76216.1"/>
    <property type="molecule type" value="Genomic_DNA"/>
</dbReference>
<dbReference type="AlphaFoldDB" id="A0A7M2Z1C4"/>
<accession>A0A7M2Z1C4</accession>
<comment type="subcellular location">
    <subcellularLocation>
        <location evidence="1">Membrane</location>
    </subcellularLocation>
</comment>
<dbReference type="Pfam" id="PF00924">
    <property type="entry name" value="MS_channel_2nd"/>
    <property type="match status" value="1"/>
</dbReference>
<evidence type="ECO:0000313" key="8">
    <source>
        <dbReference type="Proteomes" id="UP000254134"/>
    </source>
</evidence>
<feature type="domain" description="Mechanosensitive ion channel MscS" evidence="6">
    <location>
        <begin position="105"/>
        <end position="169"/>
    </location>
</feature>
<evidence type="ECO:0000256" key="5">
    <source>
        <dbReference type="SAM" id="Phobius"/>
    </source>
</evidence>
<feature type="transmembrane region" description="Helical" evidence="5">
    <location>
        <begin position="12"/>
        <end position="33"/>
    </location>
</feature>
<dbReference type="PANTHER" id="PTHR30221:SF1">
    <property type="entry name" value="SMALL-CONDUCTANCE MECHANOSENSITIVE CHANNEL"/>
    <property type="match status" value="1"/>
</dbReference>
<dbReference type="Gene3D" id="1.10.287.1260">
    <property type="match status" value="1"/>
</dbReference>
<sequence>MDLSHRTVQALTTGAVGLALVLAVRWTLGHAFARYERRLATRDPGGASRRRTTYGFLQRMIVAVAAAIAIWNVLTLYDATAQIGKALLASSAVLAVFAGLAFNTPLSNLGSGMLVAFTQPLRLGDRVTVVDQTGFVEEINLIYTTLVTDEARRVFIPNSQLTSTTIVNRTIRDPRRAIGAQFPVTLGTPIDEARDALREAIAAIPGTNGADARVLVGQIGERLVWLDATTFAPLDADVAALASEVRQMGLTVLRERGFLPA</sequence>
<dbReference type="InterPro" id="IPR045275">
    <property type="entry name" value="MscS_archaea/bacteria_type"/>
</dbReference>
<proteinExistence type="predicted"/>
<dbReference type="RefSeq" id="WP_114795045.1">
    <property type="nucleotide sequence ID" value="NZ_QQZY01000001.1"/>
</dbReference>